<evidence type="ECO:0000313" key="2">
    <source>
        <dbReference type="EMBL" id="SPY07227.1"/>
    </source>
</evidence>
<sequence length="169" mass="19675">MSKHHLPIALLLLMMLGLTAFIIWPQERLKISFQDQTCYLNESEFSLRWRHSVELQDWQEHYYLASGQLLLDASYLQTFGAGTPSDGETIVAPEGFVGLQSQVILPALHWIVSANMQGRIISPQGSWEIYRLVPDYTEITIEPKKTFRPFFWLGKNCYDYGYFSDDYRE</sequence>
<gene>
    <name evidence="2" type="ORF">NCTC11009_00420</name>
</gene>
<evidence type="ECO:0000256" key="1">
    <source>
        <dbReference type="SAM" id="Phobius"/>
    </source>
</evidence>
<keyword evidence="1" id="KW-0812">Transmembrane</keyword>
<protein>
    <submittedName>
        <fullName evidence="2">Uncharacterized conserved protein</fullName>
    </submittedName>
</protein>
<reference evidence="2 3" key="1">
    <citation type="submission" date="2018-06" db="EMBL/GenBank/DDBJ databases">
        <authorList>
            <consortium name="Pathogen Informatics"/>
            <person name="Doyle S."/>
        </authorList>
    </citation>
    <scope>NUCLEOTIDE SEQUENCE [LARGE SCALE GENOMIC DNA]</scope>
    <source>
        <strain evidence="2 3">NCTC11009</strain>
    </source>
</reference>
<dbReference type="InterPro" id="IPR015001">
    <property type="entry name" value="DUF1850"/>
</dbReference>
<keyword evidence="1" id="KW-0472">Membrane</keyword>
<dbReference type="AlphaFoldDB" id="A0A2X1UJ74"/>
<proteinExistence type="predicted"/>
<dbReference type="RefSeq" id="WP_258404650.1">
    <property type="nucleotide sequence ID" value="NZ_UATH01000001.1"/>
</dbReference>
<dbReference type="Pfam" id="PF08905">
    <property type="entry name" value="DUF1850"/>
    <property type="match status" value="1"/>
</dbReference>
<accession>A0A2X1UJ74</accession>
<evidence type="ECO:0000313" key="3">
    <source>
        <dbReference type="Proteomes" id="UP000250242"/>
    </source>
</evidence>
<dbReference type="Proteomes" id="UP000250242">
    <property type="component" value="Unassembled WGS sequence"/>
</dbReference>
<name>A0A2X1UJ74_9BURK</name>
<keyword evidence="1" id="KW-1133">Transmembrane helix</keyword>
<organism evidence="2 3">
    <name type="scientific">Oligella urethralis</name>
    <dbReference type="NCBI Taxonomy" id="90245"/>
    <lineage>
        <taxon>Bacteria</taxon>
        <taxon>Pseudomonadati</taxon>
        <taxon>Pseudomonadota</taxon>
        <taxon>Betaproteobacteria</taxon>
        <taxon>Burkholderiales</taxon>
        <taxon>Alcaligenaceae</taxon>
        <taxon>Oligella</taxon>
    </lineage>
</organism>
<dbReference type="EMBL" id="UATH01000001">
    <property type="protein sequence ID" value="SPY07227.1"/>
    <property type="molecule type" value="Genomic_DNA"/>
</dbReference>
<feature type="transmembrane region" description="Helical" evidence="1">
    <location>
        <begin position="6"/>
        <end position="24"/>
    </location>
</feature>